<proteinExistence type="predicted"/>
<evidence type="ECO:0000313" key="2">
    <source>
        <dbReference type="Proteomes" id="UP000244450"/>
    </source>
</evidence>
<comment type="caution">
    <text evidence="1">The sequence shown here is derived from an EMBL/GenBank/DDBJ whole genome shotgun (WGS) entry which is preliminary data.</text>
</comment>
<dbReference type="EMBL" id="QCYK01000002">
    <property type="protein sequence ID" value="PUZ25036.1"/>
    <property type="molecule type" value="Genomic_DNA"/>
</dbReference>
<evidence type="ECO:0000313" key="1">
    <source>
        <dbReference type="EMBL" id="PUZ25036.1"/>
    </source>
</evidence>
<organism evidence="1 2">
    <name type="scientific">Chitinophaga parva</name>
    <dbReference type="NCBI Taxonomy" id="2169414"/>
    <lineage>
        <taxon>Bacteria</taxon>
        <taxon>Pseudomonadati</taxon>
        <taxon>Bacteroidota</taxon>
        <taxon>Chitinophagia</taxon>
        <taxon>Chitinophagales</taxon>
        <taxon>Chitinophagaceae</taxon>
        <taxon>Chitinophaga</taxon>
    </lineage>
</organism>
<name>A0A2T7BFH3_9BACT</name>
<protein>
    <submittedName>
        <fullName evidence="1">Uncharacterized protein</fullName>
    </submittedName>
</protein>
<gene>
    <name evidence="1" type="ORF">DCC81_12035</name>
</gene>
<keyword evidence="2" id="KW-1185">Reference proteome</keyword>
<accession>A0A2T7BFH3</accession>
<sequence length="59" mass="6952">MKKSKIGWAIKNKHGDLLIHTIEPYRKMCIEEFTRINKQTWPDLKKLGAQCVKVKITEL</sequence>
<dbReference type="AlphaFoldDB" id="A0A2T7BFH3"/>
<reference evidence="1 2" key="1">
    <citation type="submission" date="2018-04" db="EMBL/GenBank/DDBJ databases">
        <title>Chitinophaga fuyangensis sp. nov., isolated from soil in a chemical factory.</title>
        <authorList>
            <person name="Chen K."/>
        </authorList>
    </citation>
    <scope>NUCLEOTIDE SEQUENCE [LARGE SCALE GENOMIC DNA]</scope>
    <source>
        <strain evidence="1 2">LY-1</strain>
    </source>
</reference>
<dbReference type="Proteomes" id="UP000244450">
    <property type="component" value="Unassembled WGS sequence"/>
</dbReference>